<keyword evidence="2" id="KW-0812">Transmembrane</keyword>
<feature type="region of interest" description="Disordered" evidence="1">
    <location>
        <begin position="109"/>
        <end position="137"/>
    </location>
</feature>
<dbReference type="RefSeq" id="XP_070891044.1">
    <property type="nucleotide sequence ID" value="XM_071027888.1"/>
</dbReference>
<dbReference type="PANTHER" id="PTHR40623">
    <property type="entry name" value="INTEGRAL MEMBRANE PROTEIN"/>
    <property type="match status" value="1"/>
</dbReference>
<keyword evidence="2" id="KW-0472">Membrane</keyword>
<organism evidence="3 4">
    <name type="scientific">Aspergillus lucknowensis</name>
    <dbReference type="NCBI Taxonomy" id="176173"/>
    <lineage>
        <taxon>Eukaryota</taxon>
        <taxon>Fungi</taxon>
        <taxon>Dikarya</taxon>
        <taxon>Ascomycota</taxon>
        <taxon>Pezizomycotina</taxon>
        <taxon>Eurotiomycetes</taxon>
        <taxon>Eurotiomycetidae</taxon>
        <taxon>Eurotiales</taxon>
        <taxon>Aspergillaceae</taxon>
        <taxon>Aspergillus</taxon>
        <taxon>Aspergillus subgen. Nidulantes</taxon>
    </lineage>
</organism>
<evidence type="ECO:0000256" key="1">
    <source>
        <dbReference type="SAM" id="MobiDB-lite"/>
    </source>
</evidence>
<dbReference type="Proteomes" id="UP001610432">
    <property type="component" value="Unassembled WGS sequence"/>
</dbReference>
<comment type="caution">
    <text evidence="3">The sequence shown here is derived from an EMBL/GenBank/DDBJ whole genome shotgun (WGS) entry which is preliminary data.</text>
</comment>
<gene>
    <name evidence="3" type="ORF">BJX67DRAFT_341398</name>
</gene>
<sequence>MRFWKGWALWQKLSVILAFLLGLVLIYSFGVLAYNRRKMRKRAAEEANLRVEEEVQTGESDIPFGARALEKGIEVEGIWTMKRESLVRQPSVTDKGRISGLGALLRHKSTASSVQTPQVMEPESRSTSDTVESSTEPVLESVHIDTFRSSHPPKLDLGAIGHGIQRSSDNERRLSRGWLASRSSWMKPVVGYKRTPGRDGRRRTSSEDFRRRFSRLFDETLPPGPPRPTEMFQLTPIYQGSTESFGRASSDRFGPVTTK</sequence>
<evidence type="ECO:0000256" key="2">
    <source>
        <dbReference type="SAM" id="Phobius"/>
    </source>
</evidence>
<dbReference type="PANTHER" id="PTHR40623:SF2">
    <property type="entry name" value="INTEGRAL MEMBRANE PROTEIN"/>
    <property type="match status" value="1"/>
</dbReference>
<feature type="transmembrane region" description="Helical" evidence="2">
    <location>
        <begin position="13"/>
        <end position="34"/>
    </location>
</feature>
<dbReference type="EMBL" id="JBFXLQ010000002">
    <property type="protein sequence ID" value="KAL2872065.1"/>
    <property type="molecule type" value="Genomic_DNA"/>
</dbReference>
<name>A0ABR4M649_9EURO</name>
<keyword evidence="2" id="KW-1133">Transmembrane helix</keyword>
<accession>A0ABR4M649</accession>
<evidence type="ECO:0000313" key="3">
    <source>
        <dbReference type="EMBL" id="KAL2872065.1"/>
    </source>
</evidence>
<keyword evidence="4" id="KW-1185">Reference proteome</keyword>
<dbReference type="GeneID" id="98142960"/>
<evidence type="ECO:0000313" key="4">
    <source>
        <dbReference type="Proteomes" id="UP001610432"/>
    </source>
</evidence>
<reference evidence="3 4" key="1">
    <citation type="submission" date="2024-07" db="EMBL/GenBank/DDBJ databases">
        <title>Section-level genome sequencing and comparative genomics of Aspergillus sections Usti and Cavernicolus.</title>
        <authorList>
            <consortium name="Lawrence Berkeley National Laboratory"/>
            <person name="Nybo J.L."/>
            <person name="Vesth T.C."/>
            <person name="Theobald S."/>
            <person name="Frisvad J.C."/>
            <person name="Larsen T.O."/>
            <person name="Kjaerboelling I."/>
            <person name="Rothschild-Mancinelli K."/>
            <person name="Lyhne E.K."/>
            <person name="Kogle M.E."/>
            <person name="Barry K."/>
            <person name="Clum A."/>
            <person name="Na H."/>
            <person name="Ledsgaard L."/>
            <person name="Lin J."/>
            <person name="Lipzen A."/>
            <person name="Kuo A."/>
            <person name="Riley R."/>
            <person name="Mondo S."/>
            <person name="Labutti K."/>
            <person name="Haridas S."/>
            <person name="Pangalinan J."/>
            <person name="Salamov A.A."/>
            <person name="Simmons B.A."/>
            <person name="Magnuson J.K."/>
            <person name="Chen J."/>
            <person name="Drula E."/>
            <person name="Henrissat B."/>
            <person name="Wiebenga A."/>
            <person name="Lubbers R.J."/>
            <person name="Gomes A.C."/>
            <person name="Macurrencykelacurrency M.R."/>
            <person name="Stajich J."/>
            <person name="Grigoriev I.V."/>
            <person name="Mortensen U.H."/>
            <person name="De Vries R.P."/>
            <person name="Baker S.E."/>
            <person name="Andersen M.R."/>
        </authorList>
    </citation>
    <scope>NUCLEOTIDE SEQUENCE [LARGE SCALE GENOMIC DNA]</scope>
    <source>
        <strain evidence="3 4">CBS 449.75</strain>
    </source>
</reference>
<proteinExistence type="predicted"/>
<feature type="region of interest" description="Disordered" evidence="1">
    <location>
        <begin position="238"/>
        <end position="259"/>
    </location>
</feature>
<protein>
    <submittedName>
        <fullName evidence="3">Uncharacterized protein</fullName>
    </submittedName>
</protein>
<feature type="compositionally biased region" description="Polar residues" evidence="1">
    <location>
        <begin position="125"/>
        <end position="136"/>
    </location>
</feature>